<dbReference type="Proteomes" id="UP000594454">
    <property type="component" value="Chromosome 1"/>
</dbReference>
<evidence type="ECO:0000256" key="1">
    <source>
        <dbReference type="SAM" id="SignalP"/>
    </source>
</evidence>
<name>A0A7R8UAR0_HERIL</name>
<keyword evidence="1" id="KW-0732">Signal</keyword>
<dbReference type="EMBL" id="LR899009">
    <property type="protein sequence ID" value="CAD7077335.1"/>
    <property type="molecule type" value="Genomic_DNA"/>
</dbReference>
<keyword evidence="3" id="KW-1185">Reference proteome</keyword>
<evidence type="ECO:0000313" key="2">
    <source>
        <dbReference type="EMBL" id="CAD7077335.1"/>
    </source>
</evidence>
<organism evidence="2 3">
    <name type="scientific">Hermetia illucens</name>
    <name type="common">Black soldier fly</name>
    <dbReference type="NCBI Taxonomy" id="343691"/>
    <lineage>
        <taxon>Eukaryota</taxon>
        <taxon>Metazoa</taxon>
        <taxon>Ecdysozoa</taxon>
        <taxon>Arthropoda</taxon>
        <taxon>Hexapoda</taxon>
        <taxon>Insecta</taxon>
        <taxon>Pterygota</taxon>
        <taxon>Neoptera</taxon>
        <taxon>Endopterygota</taxon>
        <taxon>Diptera</taxon>
        <taxon>Brachycera</taxon>
        <taxon>Stratiomyomorpha</taxon>
        <taxon>Stratiomyidae</taxon>
        <taxon>Hermetiinae</taxon>
        <taxon>Hermetia</taxon>
    </lineage>
</organism>
<proteinExistence type="predicted"/>
<accession>A0A7R8UAR0</accession>
<evidence type="ECO:0000313" key="3">
    <source>
        <dbReference type="Proteomes" id="UP000594454"/>
    </source>
</evidence>
<dbReference type="OrthoDB" id="6621265at2759"/>
<protein>
    <submittedName>
        <fullName evidence="2">Uncharacterized protein</fullName>
    </submittedName>
</protein>
<gene>
    <name evidence="2" type="ORF">HERILL_LOCUS692</name>
</gene>
<reference evidence="2 3" key="1">
    <citation type="submission" date="2020-11" db="EMBL/GenBank/DDBJ databases">
        <authorList>
            <person name="Wallbank WR R."/>
            <person name="Pardo Diaz C."/>
            <person name="Kozak K."/>
            <person name="Martin S."/>
            <person name="Jiggins C."/>
            <person name="Moest M."/>
            <person name="Warren A I."/>
            <person name="Generalovic N T."/>
            <person name="Byers J.R.P. K."/>
            <person name="Montejo-Kovacevich G."/>
            <person name="Yen C E."/>
        </authorList>
    </citation>
    <scope>NUCLEOTIDE SEQUENCE [LARGE SCALE GENOMIC DNA]</scope>
</reference>
<dbReference type="AlphaFoldDB" id="A0A7R8UAR0"/>
<dbReference type="InParanoid" id="A0A7R8UAR0"/>
<sequence>MLRTILIAVLMVQVTLCFPQGTSDQKDQKEGPADSTVQYRKEVHITNSGDSRQFFDAIFQIPIATLQAVNGLVNQAAANKPVYTKTIVTTNPQQQDSVEAAPIHYNKKVYVTNSVIEDPKQTTEETSTVKYRKEFRVRNTANGNAYRKGLFDAIFQIPISTLTAVNNLVNQAAGSNGIRKEIRISQVNKSETTRNSAQKEVM</sequence>
<feature type="chain" id="PRO_5030833140" evidence="1">
    <location>
        <begin position="18"/>
        <end position="202"/>
    </location>
</feature>
<feature type="signal peptide" evidence="1">
    <location>
        <begin position="1"/>
        <end position="17"/>
    </location>
</feature>